<protein>
    <submittedName>
        <fullName evidence="1">Uncharacterized protein</fullName>
    </submittedName>
</protein>
<accession>Q36274</accession>
<reference evidence="1" key="1">
    <citation type="journal article" date="1987" name="Curr. Genet.">
        <title>Nucleotide sequence and molecular characterization of a maize mitochondrial plasmid-like DNA.</title>
        <authorList>
            <person name="Smith A.G."/>
            <person name="Pring D.R."/>
        </authorList>
    </citation>
    <scope>NUCLEOTIDE SEQUENCE</scope>
</reference>
<keyword evidence="1" id="KW-0496">Mitochondrion</keyword>
<dbReference type="PIR" id="T01742">
    <property type="entry name" value="T01742"/>
</dbReference>
<sequence length="52" mass="5749">MVEPTISSVGRLNLLACPSPLSFRSYLPSSPISGRRLGRGPKTKQVIQYLYL</sequence>
<proteinExistence type="predicted"/>
<dbReference type="AlphaFoldDB" id="Q36274"/>
<name>Q36274_MAIZE</name>
<organism evidence="1">
    <name type="scientific">Zea mays</name>
    <name type="common">Maize</name>
    <dbReference type="NCBI Taxonomy" id="4577"/>
    <lineage>
        <taxon>Eukaryota</taxon>
        <taxon>Viridiplantae</taxon>
        <taxon>Streptophyta</taxon>
        <taxon>Embryophyta</taxon>
        <taxon>Tracheophyta</taxon>
        <taxon>Spermatophyta</taxon>
        <taxon>Magnoliopsida</taxon>
        <taxon>Liliopsida</taxon>
        <taxon>Poales</taxon>
        <taxon>Poaceae</taxon>
        <taxon>PACMAD clade</taxon>
        <taxon>Panicoideae</taxon>
        <taxon>Andropogonodae</taxon>
        <taxon>Andropogoneae</taxon>
        <taxon>Tripsacinae</taxon>
        <taxon>Zea</taxon>
    </lineage>
</organism>
<evidence type="ECO:0000313" key="1">
    <source>
        <dbReference type="EMBL" id="AAA70277.1"/>
    </source>
</evidence>
<geneLocation type="mitochondrion" evidence="1"/>
<dbReference type="EMBL" id="M36398">
    <property type="protein sequence ID" value="AAA70277.1"/>
    <property type="molecule type" value="Genomic_DNA"/>
</dbReference>